<dbReference type="PROSITE" id="PS50928">
    <property type="entry name" value="ABC_TM1"/>
    <property type="match status" value="1"/>
</dbReference>
<dbReference type="InterPro" id="IPR000515">
    <property type="entry name" value="MetI-like"/>
</dbReference>
<organism evidence="11 12">
    <name type="scientific">Kibdelosporangium banguiense</name>
    <dbReference type="NCBI Taxonomy" id="1365924"/>
    <lineage>
        <taxon>Bacteria</taxon>
        <taxon>Bacillati</taxon>
        <taxon>Actinomycetota</taxon>
        <taxon>Actinomycetes</taxon>
        <taxon>Pseudonocardiales</taxon>
        <taxon>Pseudonocardiaceae</taxon>
        <taxon>Kibdelosporangium</taxon>
    </lineage>
</organism>
<evidence type="ECO:0000256" key="9">
    <source>
        <dbReference type="SAM" id="MobiDB-lite"/>
    </source>
</evidence>
<evidence type="ECO:0000256" key="1">
    <source>
        <dbReference type="ARBA" id="ARBA00004651"/>
    </source>
</evidence>
<evidence type="ECO:0000313" key="11">
    <source>
        <dbReference type="EMBL" id="MBP2326920.1"/>
    </source>
</evidence>
<dbReference type="NCBIfam" id="TIGR01726">
    <property type="entry name" value="HEQRo_perm_3TM"/>
    <property type="match status" value="1"/>
</dbReference>
<keyword evidence="4 8" id="KW-0812">Transmembrane</keyword>
<dbReference type="CDD" id="cd06261">
    <property type="entry name" value="TM_PBP2"/>
    <property type="match status" value="1"/>
</dbReference>
<keyword evidence="3" id="KW-1003">Cell membrane</keyword>
<sequence length="312" mass="34852">MTTSVDHDVSPDSSRRPPTEMVQLKHPGRVIGAVFALLLAFLLFRSFLTNENYEWEVVGEYLFNEQIMLGLGRTLILTAVAMTVGILFGIVLATCRLSENKVISLAAGAYLWFFRGTPLLIQLVFWYNLSALYPHLGISLPFGGPELWGGETNKILDLWFVALLGLSLNESAYMAEIVRGGLLAVPRQQTEAAKALGMSSWLTFRRIVLPQALRVIVPPTGNQVIGMLKHSSLVSVIALPELLYSAQLIYSQSFQTIPLLIVVALWYLLCTTVLSMIQSRIERYYGRGSHPTTPTKKSLRQRLRTRNEEVAK</sequence>
<evidence type="ECO:0000256" key="4">
    <source>
        <dbReference type="ARBA" id="ARBA00022692"/>
    </source>
</evidence>
<feature type="transmembrane region" description="Helical" evidence="8">
    <location>
        <begin position="105"/>
        <end position="127"/>
    </location>
</feature>
<comment type="similarity">
    <text evidence="8">Belongs to the binding-protein-dependent transport system permease family.</text>
</comment>
<protein>
    <submittedName>
        <fullName evidence="11">Polar amino acid transport system permease protein</fullName>
    </submittedName>
</protein>
<feature type="transmembrane region" description="Helical" evidence="8">
    <location>
        <begin position="30"/>
        <end position="48"/>
    </location>
</feature>
<dbReference type="Proteomes" id="UP001519332">
    <property type="component" value="Unassembled WGS sequence"/>
</dbReference>
<accession>A0ABS4TR88</accession>
<dbReference type="Gene3D" id="1.10.3720.10">
    <property type="entry name" value="MetI-like"/>
    <property type="match status" value="1"/>
</dbReference>
<dbReference type="SUPFAM" id="SSF161098">
    <property type="entry name" value="MetI-like"/>
    <property type="match status" value="1"/>
</dbReference>
<feature type="transmembrane region" description="Helical" evidence="8">
    <location>
        <begin position="68"/>
        <end position="93"/>
    </location>
</feature>
<comment type="subcellular location">
    <subcellularLocation>
        <location evidence="1 8">Cell membrane</location>
        <topology evidence="1 8">Multi-pass membrane protein</topology>
    </subcellularLocation>
</comment>
<dbReference type="RefSeq" id="WP_245378517.1">
    <property type="nucleotide sequence ID" value="NZ_JAGINW010000001.1"/>
</dbReference>
<keyword evidence="2 8" id="KW-0813">Transport</keyword>
<feature type="transmembrane region" description="Helical" evidence="8">
    <location>
        <begin position="256"/>
        <end position="277"/>
    </location>
</feature>
<dbReference type="PANTHER" id="PTHR30614:SF0">
    <property type="entry name" value="L-CYSTINE TRANSPORT SYSTEM PERMEASE PROTEIN TCYL"/>
    <property type="match status" value="1"/>
</dbReference>
<comment type="caution">
    <text evidence="11">The sequence shown here is derived from an EMBL/GenBank/DDBJ whole genome shotgun (WGS) entry which is preliminary data.</text>
</comment>
<evidence type="ECO:0000313" key="12">
    <source>
        <dbReference type="Proteomes" id="UP001519332"/>
    </source>
</evidence>
<dbReference type="InterPro" id="IPR035906">
    <property type="entry name" value="MetI-like_sf"/>
</dbReference>
<evidence type="ECO:0000259" key="10">
    <source>
        <dbReference type="PROSITE" id="PS50928"/>
    </source>
</evidence>
<feature type="domain" description="ABC transmembrane type-1" evidence="10">
    <location>
        <begin position="71"/>
        <end position="278"/>
    </location>
</feature>
<dbReference type="InterPro" id="IPR010065">
    <property type="entry name" value="AA_ABC_transptr_permease_3TM"/>
</dbReference>
<keyword evidence="7 8" id="KW-0472">Membrane</keyword>
<evidence type="ECO:0000256" key="6">
    <source>
        <dbReference type="ARBA" id="ARBA00022989"/>
    </source>
</evidence>
<proteinExistence type="inferred from homology"/>
<dbReference type="Pfam" id="PF00528">
    <property type="entry name" value="BPD_transp_1"/>
    <property type="match status" value="1"/>
</dbReference>
<reference evidence="11 12" key="1">
    <citation type="submission" date="2021-03" db="EMBL/GenBank/DDBJ databases">
        <title>Sequencing the genomes of 1000 actinobacteria strains.</title>
        <authorList>
            <person name="Klenk H.-P."/>
        </authorList>
    </citation>
    <scope>NUCLEOTIDE SEQUENCE [LARGE SCALE GENOMIC DNA]</scope>
    <source>
        <strain evidence="11 12">DSM 46670</strain>
    </source>
</reference>
<dbReference type="InterPro" id="IPR043429">
    <property type="entry name" value="ArtM/GltK/GlnP/TcyL/YhdX-like"/>
</dbReference>
<evidence type="ECO:0000256" key="3">
    <source>
        <dbReference type="ARBA" id="ARBA00022475"/>
    </source>
</evidence>
<keyword evidence="5" id="KW-0029">Amino-acid transport</keyword>
<dbReference type="PANTHER" id="PTHR30614">
    <property type="entry name" value="MEMBRANE COMPONENT OF AMINO ACID ABC TRANSPORTER"/>
    <property type="match status" value="1"/>
</dbReference>
<feature type="region of interest" description="Disordered" evidence="9">
    <location>
        <begin position="288"/>
        <end position="312"/>
    </location>
</feature>
<dbReference type="EMBL" id="JAGINW010000001">
    <property type="protein sequence ID" value="MBP2326920.1"/>
    <property type="molecule type" value="Genomic_DNA"/>
</dbReference>
<keyword evidence="12" id="KW-1185">Reference proteome</keyword>
<keyword evidence="6 8" id="KW-1133">Transmembrane helix</keyword>
<evidence type="ECO:0000256" key="2">
    <source>
        <dbReference type="ARBA" id="ARBA00022448"/>
    </source>
</evidence>
<evidence type="ECO:0000256" key="8">
    <source>
        <dbReference type="RuleBase" id="RU363032"/>
    </source>
</evidence>
<name>A0ABS4TR88_9PSEU</name>
<gene>
    <name evidence="11" type="ORF">JOF56_007305</name>
</gene>
<evidence type="ECO:0000256" key="7">
    <source>
        <dbReference type="ARBA" id="ARBA00023136"/>
    </source>
</evidence>
<evidence type="ECO:0000256" key="5">
    <source>
        <dbReference type="ARBA" id="ARBA00022970"/>
    </source>
</evidence>